<dbReference type="InterPro" id="IPR005240">
    <property type="entry name" value="DUF389"/>
</dbReference>
<feature type="transmembrane region" description="Helical" evidence="1">
    <location>
        <begin position="136"/>
        <end position="156"/>
    </location>
</feature>
<dbReference type="Pfam" id="PF04087">
    <property type="entry name" value="DUF389"/>
    <property type="match status" value="1"/>
</dbReference>
<keyword evidence="1" id="KW-1133">Transmembrane helix</keyword>
<feature type="transmembrane region" description="Helical" evidence="1">
    <location>
        <begin position="196"/>
        <end position="216"/>
    </location>
</feature>
<name>A0A2N6QRG3_9BACT</name>
<sequence>MSYNMEKISLKAYLRQYFDMSENREKEEDVVDEIASGVTFKGANLWILICAVFIASLGLNINSTAVIIGAMLISPLMGPILGMGLAVGIDDLPLLRRAVKNYMVATIIGIITATVYFLLTPFQGVQSELLARTEPTIYDVLIAFFGGAAGIVAASIKDKGNVIPGVAIATALMPPLCTAGYGIATGNLAFFAGASLLYFINTVFIAVATTFGVFLLRFRRKHFVDPQRCKFVHRMILAIAILTMIPAGYMTVRMMRTSLFDKQLSNFVQHNLNWKGTQVISQHLYGDSVLQIVALGKEVTPEQKKKAQKELNEHSRLKHLKLAVIQGNESADLASERGNLLTISKNREKSVKVLQEQAVEIKNLREKLEKIDSYSQLSVDMFNEMLVLYPGVQSLVLSPVVEANLDTTANEPYLLAIAQFKVKKPLTNQQNNQMRQWIQKRTNEESVKLVITYTK</sequence>
<feature type="transmembrane region" description="Helical" evidence="1">
    <location>
        <begin position="43"/>
        <end position="61"/>
    </location>
</feature>
<dbReference type="EMBL" id="PNGJ01000003">
    <property type="protein sequence ID" value="PMC24501.1"/>
    <property type="molecule type" value="Genomic_DNA"/>
</dbReference>
<keyword evidence="1" id="KW-0472">Membrane</keyword>
<dbReference type="OrthoDB" id="9790659at2"/>
<gene>
    <name evidence="2" type="ORF">CJ231_04340</name>
</gene>
<accession>A0A2N6QRG3</accession>
<feature type="transmembrane region" description="Helical" evidence="1">
    <location>
        <begin position="236"/>
        <end position="255"/>
    </location>
</feature>
<dbReference type="PANTHER" id="PTHR20992">
    <property type="entry name" value="AT15442P-RELATED"/>
    <property type="match status" value="1"/>
</dbReference>
<protein>
    <submittedName>
        <fullName evidence="2">TIGR00341 family protein</fullName>
    </submittedName>
</protein>
<evidence type="ECO:0000256" key="1">
    <source>
        <dbReference type="SAM" id="Phobius"/>
    </source>
</evidence>
<dbReference type="AlphaFoldDB" id="A0A2N6QRG3"/>
<feature type="transmembrane region" description="Helical" evidence="1">
    <location>
        <begin position="101"/>
        <end position="124"/>
    </location>
</feature>
<organism evidence="2 3">
    <name type="scientific">Hoylesella buccalis</name>
    <dbReference type="NCBI Taxonomy" id="28127"/>
    <lineage>
        <taxon>Bacteria</taxon>
        <taxon>Pseudomonadati</taxon>
        <taxon>Bacteroidota</taxon>
        <taxon>Bacteroidia</taxon>
        <taxon>Bacteroidales</taxon>
        <taxon>Prevotellaceae</taxon>
        <taxon>Hoylesella</taxon>
    </lineage>
</organism>
<comment type="caution">
    <text evidence="2">The sequence shown here is derived from an EMBL/GenBank/DDBJ whole genome shotgun (WGS) entry which is preliminary data.</text>
</comment>
<feature type="transmembrane region" description="Helical" evidence="1">
    <location>
        <begin position="67"/>
        <end position="89"/>
    </location>
</feature>
<evidence type="ECO:0000313" key="2">
    <source>
        <dbReference type="EMBL" id="PMC24501.1"/>
    </source>
</evidence>
<dbReference type="PANTHER" id="PTHR20992:SF9">
    <property type="entry name" value="AT15442P-RELATED"/>
    <property type="match status" value="1"/>
</dbReference>
<reference evidence="2 3" key="1">
    <citation type="submission" date="2017-09" db="EMBL/GenBank/DDBJ databases">
        <title>Bacterial strain isolated from the female urinary microbiota.</title>
        <authorList>
            <person name="Thomas-White K."/>
            <person name="Kumar N."/>
            <person name="Forster S."/>
            <person name="Putonti C."/>
            <person name="Lawley T."/>
            <person name="Wolfe A.J."/>
        </authorList>
    </citation>
    <scope>NUCLEOTIDE SEQUENCE [LARGE SCALE GENOMIC DNA]</scope>
    <source>
        <strain evidence="2 3">UMB0536</strain>
    </source>
</reference>
<evidence type="ECO:0000313" key="3">
    <source>
        <dbReference type="Proteomes" id="UP000235564"/>
    </source>
</evidence>
<keyword evidence="1" id="KW-0812">Transmembrane</keyword>
<proteinExistence type="predicted"/>
<dbReference type="Proteomes" id="UP000235564">
    <property type="component" value="Unassembled WGS sequence"/>
</dbReference>
<feature type="transmembrane region" description="Helical" evidence="1">
    <location>
        <begin position="163"/>
        <end position="184"/>
    </location>
</feature>